<reference evidence="1 2" key="1">
    <citation type="submission" date="2016-10" db="EMBL/GenBank/DDBJ databases">
        <authorList>
            <person name="de Groot N.N."/>
        </authorList>
    </citation>
    <scope>NUCLEOTIDE SEQUENCE [LARGE SCALE GENOMIC DNA]</scope>
    <source>
        <strain evidence="1 2">DSM 6059</strain>
    </source>
</reference>
<accession>A0A1I1TGC3</accession>
<dbReference type="RefSeq" id="WP_091990896.1">
    <property type="nucleotide sequence ID" value="NZ_FOLO01000068.1"/>
</dbReference>
<proteinExistence type="predicted"/>
<dbReference type="AlphaFoldDB" id="A0A1I1TGC3"/>
<dbReference type="OrthoDB" id="8480925at2"/>
<evidence type="ECO:0000313" key="2">
    <source>
        <dbReference type="Proteomes" id="UP000198862"/>
    </source>
</evidence>
<gene>
    <name evidence="1" type="ORF">SAMN02745724_04848</name>
</gene>
<organism evidence="1 2">
    <name type="scientific">Pseudoalteromonas denitrificans DSM 6059</name>
    <dbReference type="NCBI Taxonomy" id="1123010"/>
    <lineage>
        <taxon>Bacteria</taxon>
        <taxon>Pseudomonadati</taxon>
        <taxon>Pseudomonadota</taxon>
        <taxon>Gammaproteobacteria</taxon>
        <taxon>Alteromonadales</taxon>
        <taxon>Pseudoalteromonadaceae</taxon>
        <taxon>Pseudoalteromonas</taxon>
    </lineage>
</organism>
<dbReference type="EMBL" id="FOLO01000068">
    <property type="protein sequence ID" value="SFD56178.1"/>
    <property type="molecule type" value="Genomic_DNA"/>
</dbReference>
<dbReference type="Proteomes" id="UP000198862">
    <property type="component" value="Unassembled WGS sequence"/>
</dbReference>
<evidence type="ECO:0000313" key="1">
    <source>
        <dbReference type="EMBL" id="SFD56178.1"/>
    </source>
</evidence>
<name>A0A1I1TGC3_9GAMM</name>
<keyword evidence="2" id="KW-1185">Reference proteome</keyword>
<protein>
    <submittedName>
        <fullName evidence="1">Uncharacterized protein</fullName>
    </submittedName>
</protein>
<sequence length="175" mass="20170">MNLAINELKIQAKKMLKAIKVGGSLIDKQQRQLKTFNLDFTQEIKLKHCHFIIATKYGFDSWQHAQQVLSGSAVTKVTMNMGILFHSSRCDALINLWFASYEEAYIALAVDQQNRWLIPYKQQYIVVNKEYLKILGIGEGFDEQWHNINHDLVKGYNSESWDTLATAVLENSGFR</sequence>